<dbReference type="PANTHER" id="PTHR12732">
    <property type="entry name" value="UNCHARACTERIZED PROTEASOME COMPONENT REGION PCI-CONTAINING"/>
    <property type="match status" value="1"/>
</dbReference>
<dbReference type="InterPro" id="IPR000717">
    <property type="entry name" value="PCI_dom"/>
</dbReference>
<dbReference type="Proteomes" id="UP001165065">
    <property type="component" value="Unassembled WGS sequence"/>
</dbReference>
<dbReference type="Pfam" id="PF01399">
    <property type="entry name" value="PCI"/>
    <property type="match status" value="1"/>
</dbReference>
<dbReference type="InterPro" id="IPR036388">
    <property type="entry name" value="WH-like_DNA-bd_sf"/>
</dbReference>
<proteinExistence type="predicted"/>
<keyword evidence="3" id="KW-1185">Reference proteome</keyword>
<dbReference type="GO" id="GO:0016973">
    <property type="term" value="P:poly(A)+ mRNA export from nucleus"/>
    <property type="evidence" value="ECO:0007669"/>
    <property type="project" value="TreeGrafter"/>
</dbReference>
<dbReference type="GO" id="GO:0070390">
    <property type="term" value="C:transcription export complex 2"/>
    <property type="evidence" value="ECO:0007669"/>
    <property type="project" value="TreeGrafter"/>
</dbReference>
<dbReference type="Gene3D" id="1.10.10.10">
    <property type="entry name" value="Winged helix-like DNA-binding domain superfamily/Winged helix DNA-binding domain"/>
    <property type="match status" value="1"/>
</dbReference>
<dbReference type="EMBL" id="BRYA01000502">
    <property type="protein sequence ID" value="GMI19954.1"/>
    <property type="molecule type" value="Genomic_DNA"/>
</dbReference>
<gene>
    <name evidence="2" type="ORF">TrCOL_g5560</name>
</gene>
<dbReference type="PANTHER" id="PTHR12732:SF0">
    <property type="entry name" value="PCI DOMAIN-CONTAINING PROTEIN 2"/>
    <property type="match status" value="1"/>
</dbReference>
<accession>A0A9W7FVW4</accession>
<sequence>MHGLAVAKVKAGAQVLGNCKGNEVCLPLYSAMSDAYNLSILMDVHFGSGLTDHSRLSEVVTCLQDVFSKSLNDRTALTSSKLGEGESKKALVMRTVNLLFKAYFRLNTLRLCKNISRPVEAKGLDKVVPLGGKVEILTYNYYTGRVAMFEDDYGRAEENLVKAYKGCKGGKGGEGNMRRCLGYLIPVRMVRGCLPTQALLEKYGLTSVYSSIVTGLRTGNLRLFTTGLRTNQRSFISKGTYLLLEKCKVLCYRNLFKRVQTVLASTQLPVSSIKKAFVIAGDEETDDDEVECVVANLIFKGFVRGYISHEKKTVVLSKKEAFPKAAFRK</sequence>
<dbReference type="SMART" id="SM00753">
    <property type="entry name" value="PAM"/>
    <property type="match status" value="1"/>
</dbReference>
<organism evidence="2 3">
    <name type="scientific">Triparma columacea</name>
    <dbReference type="NCBI Taxonomy" id="722753"/>
    <lineage>
        <taxon>Eukaryota</taxon>
        <taxon>Sar</taxon>
        <taxon>Stramenopiles</taxon>
        <taxon>Ochrophyta</taxon>
        <taxon>Bolidophyceae</taxon>
        <taxon>Parmales</taxon>
        <taxon>Triparmaceae</taxon>
        <taxon>Triparma</taxon>
    </lineage>
</organism>
<evidence type="ECO:0000259" key="1">
    <source>
        <dbReference type="PROSITE" id="PS50250"/>
    </source>
</evidence>
<protein>
    <recommendedName>
        <fullName evidence="1">PCI domain-containing protein</fullName>
    </recommendedName>
</protein>
<evidence type="ECO:0000313" key="2">
    <source>
        <dbReference type="EMBL" id="GMI19954.1"/>
    </source>
</evidence>
<dbReference type="GO" id="GO:0003723">
    <property type="term" value="F:RNA binding"/>
    <property type="evidence" value="ECO:0007669"/>
    <property type="project" value="InterPro"/>
</dbReference>
<evidence type="ECO:0000313" key="3">
    <source>
        <dbReference type="Proteomes" id="UP001165065"/>
    </source>
</evidence>
<dbReference type="AlphaFoldDB" id="A0A9W7FVW4"/>
<dbReference type="PROSITE" id="PS50250">
    <property type="entry name" value="PCI"/>
    <property type="match status" value="1"/>
</dbReference>
<dbReference type="GO" id="GO:0003690">
    <property type="term" value="F:double-stranded DNA binding"/>
    <property type="evidence" value="ECO:0007669"/>
    <property type="project" value="InterPro"/>
</dbReference>
<reference evidence="3" key="1">
    <citation type="journal article" date="2023" name="Commun. Biol.">
        <title>Genome analysis of Parmales, the sister group of diatoms, reveals the evolutionary specialization of diatoms from phago-mixotrophs to photoautotrophs.</title>
        <authorList>
            <person name="Ban H."/>
            <person name="Sato S."/>
            <person name="Yoshikawa S."/>
            <person name="Yamada K."/>
            <person name="Nakamura Y."/>
            <person name="Ichinomiya M."/>
            <person name="Sato N."/>
            <person name="Blanc-Mathieu R."/>
            <person name="Endo H."/>
            <person name="Kuwata A."/>
            <person name="Ogata H."/>
        </authorList>
    </citation>
    <scope>NUCLEOTIDE SEQUENCE [LARGE SCALE GENOMIC DNA]</scope>
</reference>
<comment type="caution">
    <text evidence="2">The sequence shown here is derived from an EMBL/GenBank/DDBJ whole genome shotgun (WGS) entry which is preliminary data.</text>
</comment>
<feature type="domain" description="PCI" evidence="1">
    <location>
        <begin position="137"/>
        <end position="321"/>
    </location>
</feature>
<name>A0A9W7FVW4_9STRA</name>
<dbReference type="GO" id="GO:0006368">
    <property type="term" value="P:transcription elongation by RNA polymerase II"/>
    <property type="evidence" value="ECO:0007669"/>
    <property type="project" value="TreeGrafter"/>
</dbReference>
<dbReference type="InterPro" id="IPR045114">
    <property type="entry name" value="Csn12-like"/>
</dbReference>
<dbReference type="OrthoDB" id="10252687at2759"/>
<dbReference type="GO" id="GO:0000973">
    <property type="term" value="P:post-transcriptional tethering of RNA polymerase II gene DNA at nuclear periphery"/>
    <property type="evidence" value="ECO:0007669"/>
    <property type="project" value="TreeGrafter"/>
</dbReference>